<gene>
    <name evidence="2" type="ORF">METZ01_LOCUS256706</name>
</gene>
<dbReference type="AlphaFoldDB" id="A0A382IXF9"/>
<feature type="region of interest" description="Disordered" evidence="1">
    <location>
        <begin position="1"/>
        <end position="27"/>
    </location>
</feature>
<dbReference type="EMBL" id="UINC01070025">
    <property type="protein sequence ID" value="SVC03852.1"/>
    <property type="molecule type" value="Genomic_DNA"/>
</dbReference>
<sequence>LLQDRSRGPRENRTRHKGDEGGNLHLL</sequence>
<accession>A0A382IXF9</accession>
<reference evidence="2" key="1">
    <citation type="submission" date="2018-05" db="EMBL/GenBank/DDBJ databases">
        <authorList>
            <person name="Lanie J.A."/>
            <person name="Ng W.-L."/>
            <person name="Kazmierczak K.M."/>
            <person name="Andrzejewski T.M."/>
            <person name="Davidsen T.M."/>
            <person name="Wayne K.J."/>
            <person name="Tettelin H."/>
            <person name="Glass J.I."/>
            <person name="Rusch D."/>
            <person name="Podicherti R."/>
            <person name="Tsui H.-C.T."/>
            <person name="Winkler M.E."/>
        </authorList>
    </citation>
    <scope>NUCLEOTIDE SEQUENCE</scope>
</reference>
<name>A0A382IXF9_9ZZZZ</name>
<proteinExistence type="predicted"/>
<feature type="non-terminal residue" evidence="2">
    <location>
        <position position="1"/>
    </location>
</feature>
<evidence type="ECO:0000313" key="2">
    <source>
        <dbReference type="EMBL" id="SVC03852.1"/>
    </source>
</evidence>
<organism evidence="2">
    <name type="scientific">marine metagenome</name>
    <dbReference type="NCBI Taxonomy" id="408172"/>
    <lineage>
        <taxon>unclassified sequences</taxon>
        <taxon>metagenomes</taxon>
        <taxon>ecological metagenomes</taxon>
    </lineage>
</organism>
<protein>
    <submittedName>
        <fullName evidence="2">Uncharacterized protein</fullName>
    </submittedName>
</protein>
<evidence type="ECO:0000256" key="1">
    <source>
        <dbReference type="SAM" id="MobiDB-lite"/>
    </source>
</evidence>
<feature type="non-terminal residue" evidence="2">
    <location>
        <position position="27"/>
    </location>
</feature>